<dbReference type="EMBL" id="BDGG01000001">
    <property type="protein sequence ID" value="GAU90504.1"/>
    <property type="molecule type" value="Genomic_DNA"/>
</dbReference>
<sequence length="133" mass="15454">MLEPKAVIRRTVAYTAGARISVQISHIYLLCSPPLWSDLFFEATYPASVYKVSGKQNRFIRTCRSKVDYVRPSTLEYPKRPTKMKLLIVVVFYLFRFCLLARSRRMSPQLAEAFLRRDLNVNTWVCCLLLVDG</sequence>
<accession>A0A1D1ULC5</accession>
<name>A0A1D1ULC5_RAMVA</name>
<keyword evidence="2" id="KW-1185">Reference proteome</keyword>
<proteinExistence type="predicted"/>
<reference evidence="1 2" key="1">
    <citation type="journal article" date="2016" name="Nat. Commun.">
        <title>Extremotolerant tardigrade genome and improved radiotolerance of human cultured cells by tardigrade-unique protein.</title>
        <authorList>
            <person name="Hashimoto T."/>
            <person name="Horikawa D.D."/>
            <person name="Saito Y."/>
            <person name="Kuwahara H."/>
            <person name="Kozuka-Hata H."/>
            <person name="Shin-I T."/>
            <person name="Minakuchi Y."/>
            <person name="Ohishi K."/>
            <person name="Motoyama A."/>
            <person name="Aizu T."/>
            <person name="Enomoto A."/>
            <person name="Kondo K."/>
            <person name="Tanaka S."/>
            <person name="Hara Y."/>
            <person name="Koshikawa S."/>
            <person name="Sagara H."/>
            <person name="Miura T."/>
            <person name="Yokobori S."/>
            <person name="Miyagawa K."/>
            <person name="Suzuki Y."/>
            <person name="Kubo T."/>
            <person name="Oyama M."/>
            <person name="Kohara Y."/>
            <person name="Fujiyama A."/>
            <person name="Arakawa K."/>
            <person name="Katayama T."/>
            <person name="Toyoda A."/>
            <person name="Kunieda T."/>
        </authorList>
    </citation>
    <scope>NUCLEOTIDE SEQUENCE [LARGE SCALE GENOMIC DNA]</scope>
    <source>
        <strain evidence="1 2">YOKOZUNA-1</strain>
    </source>
</reference>
<evidence type="ECO:0000313" key="2">
    <source>
        <dbReference type="Proteomes" id="UP000186922"/>
    </source>
</evidence>
<dbReference type="AlphaFoldDB" id="A0A1D1ULC5"/>
<dbReference type="Proteomes" id="UP000186922">
    <property type="component" value="Unassembled WGS sequence"/>
</dbReference>
<organism evidence="1 2">
    <name type="scientific">Ramazzottius varieornatus</name>
    <name type="common">Water bear</name>
    <name type="synonym">Tardigrade</name>
    <dbReference type="NCBI Taxonomy" id="947166"/>
    <lineage>
        <taxon>Eukaryota</taxon>
        <taxon>Metazoa</taxon>
        <taxon>Ecdysozoa</taxon>
        <taxon>Tardigrada</taxon>
        <taxon>Eutardigrada</taxon>
        <taxon>Parachela</taxon>
        <taxon>Hypsibioidea</taxon>
        <taxon>Ramazzottiidae</taxon>
        <taxon>Ramazzottius</taxon>
    </lineage>
</organism>
<protein>
    <submittedName>
        <fullName evidence="1">Uncharacterized protein</fullName>
    </submittedName>
</protein>
<evidence type="ECO:0000313" key="1">
    <source>
        <dbReference type="EMBL" id="GAU90504.1"/>
    </source>
</evidence>
<gene>
    <name evidence="1" type="primary">RvY_02910-1</name>
    <name evidence="1" type="synonym">RvY_02910.1</name>
    <name evidence="1" type="ORF">RvY_02910</name>
</gene>
<comment type="caution">
    <text evidence="1">The sequence shown here is derived from an EMBL/GenBank/DDBJ whole genome shotgun (WGS) entry which is preliminary data.</text>
</comment>